<comment type="similarity">
    <text evidence="1">Belongs to the aspartate/glutamate racemases family.</text>
</comment>
<dbReference type="InterPro" id="IPR001920">
    <property type="entry name" value="Asp/Glu_race"/>
</dbReference>
<gene>
    <name evidence="3" type="ORF">FVO59_08440</name>
</gene>
<dbReference type="GO" id="GO:0047661">
    <property type="term" value="F:amino-acid racemase activity"/>
    <property type="evidence" value="ECO:0007669"/>
    <property type="project" value="InterPro"/>
</dbReference>
<dbReference type="SUPFAM" id="SSF53681">
    <property type="entry name" value="Aspartate/glutamate racemase"/>
    <property type="match status" value="2"/>
</dbReference>
<protein>
    <submittedName>
        <fullName evidence="3">Aspartate/glutamate racemase family protein</fullName>
    </submittedName>
</protein>
<evidence type="ECO:0000256" key="2">
    <source>
        <dbReference type="ARBA" id="ARBA00023235"/>
    </source>
</evidence>
<evidence type="ECO:0000313" key="3">
    <source>
        <dbReference type="EMBL" id="QMU97241.1"/>
    </source>
</evidence>
<dbReference type="PANTHER" id="PTHR21198">
    <property type="entry name" value="GLUTAMATE RACEMASE"/>
    <property type="match status" value="1"/>
</dbReference>
<evidence type="ECO:0000313" key="4">
    <source>
        <dbReference type="Proteomes" id="UP000515708"/>
    </source>
</evidence>
<sequence length="236" mass="25167">MKTIGVLGGMSWESSLEWYRLANQRVRDALGGHHSARIIIDSLDFAEIEELQSRGDWDAAGSLLAERARGLEGAGADLIVLCTNTMHLVADRIEGATEVPFLHIADTTAAAVLNAGVRRVGLLGTAFTMEQPFYRERLEAHGIEVLVPNAEQRAGVHAVIYDELVHGVIRPESRAYYREVIDVLAARGAEGVILGCTEIELLITAADSPVPVFPTTALHVDAALAAAGVARAPAAG</sequence>
<dbReference type="NCBIfam" id="TIGR00035">
    <property type="entry name" value="asp_race"/>
    <property type="match status" value="1"/>
</dbReference>
<name>A0A7D8ABA4_9MICO</name>
<dbReference type="PANTHER" id="PTHR21198:SF7">
    <property type="entry name" value="ASPARTATE-GLUTAMATE RACEMASE FAMILY"/>
    <property type="match status" value="1"/>
</dbReference>
<dbReference type="EMBL" id="CP043732">
    <property type="protein sequence ID" value="QMU97241.1"/>
    <property type="molecule type" value="Genomic_DNA"/>
</dbReference>
<reference evidence="3 4" key="1">
    <citation type="journal article" date="2020" name="Front. Microbiol.">
        <title>Design of Bacterial Strain-Specific qPCR Assays Using NGS Data and Publicly Available Resources and Its Application to Track Biocontrol Strains.</title>
        <authorList>
            <person name="Hernandez I."/>
            <person name="Sant C."/>
            <person name="Martinez R."/>
            <person name="Fernandez C."/>
        </authorList>
    </citation>
    <scope>NUCLEOTIDE SEQUENCE [LARGE SCALE GENOMIC DNA]</scope>
    <source>
        <strain evidence="3 4">B24</strain>
    </source>
</reference>
<dbReference type="AlphaFoldDB" id="A0A7D8ABA4"/>
<dbReference type="Pfam" id="PF01177">
    <property type="entry name" value="Asp_Glu_race"/>
    <property type="match status" value="1"/>
</dbReference>
<dbReference type="InterPro" id="IPR004380">
    <property type="entry name" value="Asp_race"/>
</dbReference>
<organism evidence="3 4">
    <name type="scientific">Microbacterium esteraromaticum</name>
    <dbReference type="NCBI Taxonomy" id="57043"/>
    <lineage>
        <taxon>Bacteria</taxon>
        <taxon>Bacillati</taxon>
        <taxon>Actinomycetota</taxon>
        <taxon>Actinomycetes</taxon>
        <taxon>Micrococcales</taxon>
        <taxon>Microbacteriaceae</taxon>
        <taxon>Microbacterium</taxon>
    </lineage>
</organism>
<dbReference type="Gene3D" id="3.40.50.1860">
    <property type="match status" value="2"/>
</dbReference>
<dbReference type="Proteomes" id="UP000515708">
    <property type="component" value="Chromosome"/>
</dbReference>
<dbReference type="InterPro" id="IPR015942">
    <property type="entry name" value="Asp/Glu/hydantoin_racemase"/>
</dbReference>
<keyword evidence="2" id="KW-0413">Isomerase</keyword>
<accession>A0A7D8ABA4</accession>
<evidence type="ECO:0000256" key="1">
    <source>
        <dbReference type="ARBA" id="ARBA00007847"/>
    </source>
</evidence>
<proteinExistence type="inferred from homology"/>
<dbReference type="RefSeq" id="WP_182252235.1">
    <property type="nucleotide sequence ID" value="NZ_CP043732.1"/>
</dbReference>